<evidence type="ECO:0000313" key="6">
    <source>
        <dbReference type="Proteomes" id="UP000289738"/>
    </source>
</evidence>
<comment type="caution">
    <text evidence="5">The sequence shown here is derived from an EMBL/GenBank/DDBJ whole genome shotgun (WGS) entry which is preliminary data.</text>
</comment>
<dbReference type="Pfam" id="PF00400">
    <property type="entry name" value="WD40"/>
    <property type="match status" value="4"/>
</dbReference>
<dbReference type="InterPro" id="IPR001680">
    <property type="entry name" value="WD40_rpt"/>
</dbReference>
<evidence type="ECO:0000256" key="1">
    <source>
        <dbReference type="ARBA" id="ARBA00022574"/>
    </source>
</evidence>
<accession>A0A444WQI0</accession>
<dbReference type="InterPro" id="IPR020472">
    <property type="entry name" value="WD40_PAC1"/>
</dbReference>
<dbReference type="InterPro" id="IPR015943">
    <property type="entry name" value="WD40/YVTN_repeat-like_dom_sf"/>
</dbReference>
<feature type="compositionally biased region" description="Low complexity" evidence="4">
    <location>
        <begin position="775"/>
        <end position="788"/>
    </location>
</feature>
<keyword evidence="1 3" id="KW-0853">WD repeat</keyword>
<feature type="repeat" description="WD" evidence="3">
    <location>
        <begin position="536"/>
        <end position="570"/>
    </location>
</feature>
<feature type="repeat" description="WD" evidence="3">
    <location>
        <begin position="415"/>
        <end position="449"/>
    </location>
</feature>
<dbReference type="SUPFAM" id="SSF50978">
    <property type="entry name" value="WD40 repeat-like"/>
    <property type="match status" value="1"/>
</dbReference>
<dbReference type="STRING" id="3818.A0A444WQI0"/>
<gene>
    <name evidence="5" type="ORF">Ahy_Scaffold2g107638</name>
</gene>
<dbReference type="EMBL" id="SDMP01000022">
    <property type="protein sequence ID" value="RYQ79674.1"/>
    <property type="molecule type" value="Genomic_DNA"/>
</dbReference>
<evidence type="ECO:0000256" key="4">
    <source>
        <dbReference type="SAM" id="MobiDB-lite"/>
    </source>
</evidence>
<dbReference type="Proteomes" id="UP000289738">
    <property type="component" value="Unassembled WGS sequence"/>
</dbReference>
<feature type="region of interest" description="Disordered" evidence="4">
    <location>
        <begin position="456"/>
        <end position="475"/>
    </location>
</feature>
<evidence type="ECO:0000256" key="2">
    <source>
        <dbReference type="ARBA" id="ARBA00022737"/>
    </source>
</evidence>
<keyword evidence="2" id="KW-0677">Repeat</keyword>
<organism evidence="5 6">
    <name type="scientific">Arachis hypogaea</name>
    <name type="common">Peanut</name>
    <dbReference type="NCBI Taxonomy" id="3818"/>
    <lineage>
        <taxon>Eukaryota</taxon>
        <taxon>Viridiplantae</taxon>
        <taxon>Streptophyta</taxon>
        <taxon>Embryophyta</taxon>
        <taxon>Tracheophyta</taxon>
        <taxon>Spermatophyta</taxon>
        <taxon>Magnoliopsida</taxon>
        <taxon>eudicotyledons</taxon>
        <taxon>Gunneridae</taxon>
        <taxon>Pentapetalae</taxon>
        <taxon>rosids</taxon>
        <taxon>fabids</taxon>
        <taxon>Fabales</taxon>
        <taxon>Fabaceae</taxon>
        <taxon>Papilionoideae</taxon>
        <taxon>50 kb inversion clade</taxon>
        <taxon>dalbergioids sensu lato</taxon>
        <taxon>Dalbergieae</taxon>
        <taxon>Pterocarpus clade</taxon>
        <taxon>Arachis</taxon>
    </lineage>
</organism>
<dbReference type="SMART" id="SM00320">
    <property type="entry name" value="WD40"/>
    <property type="match status" value="6"/>
</dbReference>
<dbReference type="InterPro" id="IPR040324">
    <property type="entry name" value="WDR44/Dgr2"/>
</dbReference>
<dbReference type="PROSITE" id="PS00678">
    <property type="entry name" value="WD_REPEATS_1"/>
    <property type="match status" value="2"/>
</dbReference>
<evidence type="ECO:0000313" key="5">
    <source>
        <dbReference type="EMBL" id="RYQ79674.1"/>
    </source>
</evidence>
<dbReference type="Gene3D" id="2.130.10.10">
    <property type="entry name" value="YVTN repeat-like/Quinoprotein amine dehydrogenase"/>
    <property type="match status" value="2"/>
</dbReference>
<dbReference type="PANTHER" id="PTHR14221">
    <property type="entry name" value="WD REPEAT DOMAIN 44"/>
    <property type="match status" value="1"/>
</dbReference>
<dbReference type="PANTHER" id="PTHR14221:SF41">
    <property type="entry name" value="TRANSDUCIN_WD40 REPEAT-LIKE SUPERFAMILY PROTEIN"/>
    <property type="match status" value="1"/>
</dbReference>
<feature type="compositionally biased region" description="Polar residues" evidence="4">
    <location>
        <begin position="799"/>
        <end position="815"/>
    </location>
</feature>
<feature type="region of interest" description="Disordered" evidence="4">
    <location>
        <begin position="743"/>
        <end position="859"/>
    </location>
</feature>
<feature type="repeat" description="WD" evidence="3">
    <location>
        <begin position="512"/>
        <end position="536"/>
    </location>
</feature>
<dbReference type="AlphaFoldDB" id="A0A444WQI0"/>
<sequence>MERKKTLTMNWAGLSDDNEDEHFFEITNRLNTICHRDLASSSDDDEEFEDPRTSFSATMSTTQYRTFSRMFTRTASIQPTPNYDIWMAAPGSITERRRRLLGSMGLDENKVSLKVTSFALDRAVTKKLDKMNKKAPIPIPVPPRSTTRAPRLLEEVAVGSSPSLPSISEEQETKHAPVLFCLVRSRSEGDIEMISMAKARKEEFIGKVSKQRLTRTSSEIVMPRAKMVPAAMVLKDPAEVKARVANHNRKSSTAAGAGVGAFFLIKNLDTGKEFIVKEYSEDGMWNKLSDLQTGKQLTMDEFEKTVGHSKIVKEMMKRAKVGKKEGIGKILSSSSISKSLKLSKKKGASFIKNVKGAASKSFGGEKELKEAGGILSQPVSAESKATQQGKNDWVKVRQIGKSEKELSALHLCQEFQAHEGGISIIKFSLDGRFLASGGEDKVIHVWEVQECGLTPSIPGQTEAPPDKKKRGKGSSIPDWVQVPEFVFNLSEKPYCSFNEKSITFFIVELCPQLLLSSSMDKTVRLWDLETKACLKFFAHNDYVTCIQFHPIDENYYISGCLDAKVRVWSIPARQVVDWTDIEEMVTAITYTPDGHGAIVGTIKGDCRTFKVQDHQLSDPGTINFTQKKKSQIKKITGFQFAPRNTSEILITSGDSRIRIVDGSKVLHKFRGFRNGNSQIAASFSPNGRYIISASEDSQVFVWKYEEPRNANAAKAKTITVTQSYEQFQCKDVTVAIPWPCTIKSDPSQAPVINNAKKNTKRGGDDNKKALPPLPKKNNNHGNNGTDGNVASAAPDHDSSAYSNAESGVGDSSNKVEATVEGDGTSQEEGEAVSRDNSGLGDSVASSSAPNSHGDSSATTAATASSNFLLSDVSNNNPATMNPSAWGLVIVTAGFEGEIRCYQNFGLPKKLGLQANLFGGPT</sequence>
<evidence type="ECO:0000256" key="3">
    <source>
        <dbReference type="PROSITE-ProRule" id="PRU00221"/>
    </source>
</evidence>
<reference evidence="5 6" key="1">
    <citation type="submission" date="2019-01" db="EMBL/GenBank/DDBJ databases">
        <title>Sequencing of cultivated peanut Arachis hypogaea provides insights into genome evolution and oil improvement.</title>
        <authorList>
            <person name="Chen X."/>
        </authorList>
    </citation>
    <scope>NUCLEOTIDE SEQUENCE [LARGE SCALE GENOMIC DNA]</scope>
    <source>
        <strain evidence="6">cv. Fuhuasheng</strain>
        <tissue evidence="5">Leaves</tissue>
    </source>
</reference>
<dbReference type="PROSITE" id="PS50294">
    <property type="entry name" value="WD_REPEATS_REGION"/>
    <property type="match status" value="2"/>
</dbReference>
<evidence type="ECO:0008006" key="7">
    <source>
        <dbReference type="Google" id="ProtNLM"/>
    </source>
</evidence>
<dbReference type="PROSITE" id="PS50082">
    <property type="entry name" value="WD_REPEATS_2"/>
    <property type="match status" value="4"/>
</dbReference>
<proteinExistence type="predicted"/>
<feature type="repeat" description="WD" evidence="3">
    <location>
        <begin position="682"/>
        <end position="712"/>
    </location>
</feature>
<dbReference type="InterPro" id="IPR019775">
    <property type="entry name" value="WD40_repeat_CS"/>
</dbReference>
<name>A0A444WQI0_ARAHY</name>
<dbReference type="PRINTS" id="PR00320">
    <property type="entry name" value="GPROTEINBRPT"/>
</dbReference>
<feature type="compositionally biased region" description="Polar residues" evidence="4">
    <location>
        <begin position="843"/>
        <end position="854"/>
    </location>
</feature>
<keyword evidence="6" id="KW-1185">Reference proteome</keyword>
<dbReference type="InterPro" id="IPR036322">
    <property type="entry name" value="WD40_repeat_dom_sf"/>
</dbReference>
<protein>
    <recommendedName>
        <fullName evidence="7">WD repeat-containing protein</fullName>
    </recommendedName>
</protein>